<sequence>MHDKVRIRQTIVNFLDAGNGENFTGRLARELVSAVGSPDGNSEGIELSGFNKFRGLIRVGEQLIAGHRGIRAVTVFLVAFHGFERAEATEFAFNGHTDTVSHVDDLTGNVQVIVEAGNRLAVAHEGTVHHDRGEAHTHGTLTDSRRLTVVLMHTDRNVGIFFNSSGNQMTEELFAGIFTGTGRGLHDNGSADFLSGTHNSLNLFKVIDVKSGNAVTVFSGMIKQLTHGNKGHDNLLRLNEVMTSAKSEQQKIGLCQKRMN</sequence>
<organism evidence="1">
    <name type="scientific">gut metagenome</name>
    <dbReference type="NCBI Taxonomy" id="749906"/>
    <lineage>
        <taxon>unclassified sequences</taxon>
        <taxon>metagenomes</taxon>
        <taxon>organismal metagenomes</taxon>
    </lineage>
</organism>
<name>J9F921_9ZZZZ</name>
<evidence type="ECO:0000313" key="1">
    <source>
        <dbReference type="EMBL" id="EJW91401.1"/>
    </source>
</evidence>
<proteinExistence type="predicted"/>
<comment type="caution">
    <text evidence="1">The sequence shown here is derived from an EMBL/GenBank/DDBJ whole genome shotgun (WGS) entry which is preliminary data.</text>
</comment>
<accession>J9F921</accession>
<dbReference type="EMBL" id="AMCI01008204">
    <property type="protein sequence ID" value="EJW91401.1"/>
    <property type="molecule type" value="Genomic_DNA"/>
</dbReference>
<reference evidence="1" key="1">
    <citation type="journal article" date="2012" name="PLoS ONE">
        <title>Gene sets for utilization of primary and secondary nutrition supplies in the distal gut of endangered iberian lynx.</title>
        <authorList>
            <person name="Alcaide M."/>
            <person name="Messina E."/>
            <person name="Richter M."/>
            <person name="Bargiela R."/>
            <person name="Peplies J."/>
            <person name="Huws S.A."/>
            <person name="Newbold C.J."/>
            <person name="Golyshin P.N."/>
            <person name="Simon M.A."/>
            <person name="Lopez G."/>
            <person name="Yakimov M.M."/>
            <person name="Ferrer M."/>
        </authorList>
    </citation>
    <scope>NUCLEOTIDE SEQUENCE</scope>
</reference>
<protein>
    <submittedName>
        <fullName evidence="1">Uncharacterized protein</fullName>
    </submittedName>
</protein>
<dbReference type="AlphaFoldDB" id="J9F921"/>
<gene>
    <name evidence="1" type="ORF">EVA_20488</name>
</gene>